<sequence length="363" mass="39292">MLHPVKCRIPFLLMLILLIVLTSSVLAAPTPDAPAPQTTESVLPTTLPEEDQSQNGIFAGPGQISVKSTYSSTPFFVIHPKYLKADQVKSLIGALVPDLKISADPVTNTLVFMSTPDVYDQVKDLLDQIDTPPCQVIFEAEVLEINRDDVKNLGIDWGASTALPGGIPNSDAIPFKIGLGIPNHPEYGINLQGTINHLIENKKGRLLASPRIATLDGVTARILIGDRLAVESSQPTTGSTPIISVNYVDVGIKLEVTPTVNQDGYITTHIQPEVSNKTDTTKSGNPNIRTRQAETTLRVKSGNTIVLGGLIQRQDTSDVFKFPILGDLPLVGNFFTTKNKEVIETELIILLTPKLIDKDLPGR</sequence>
<dbReference type="Gene3D" id="3.30.1370.120">
    <property type="match status" value="1"/>
</dbReference>
<organism evidence="9 10">
    <name type="scientific">Sporomusa acidovorans (strain ATCC 49682 / DSM 3132 / Mol)</name>
    <dbReference type="NCBI Taxonomy" id="1123286"/>
    <lineage>
        <taxon>Bacteria</taxon>
        <taxon>Bacillati</taxon>
        <taxon>Bacillota</taxon>
        <taxon>Negativicutes</taxon>
        <taxon>Selenomonadales</taxon>
        <taxon>Sporomusaceae</taxon>
        <taxon>Sporomusa</taxon>
    </lineage>
</organism>
<dbReference type="Pfam" id="PF00263">
    <property type="entry name" value="Secretin"/>
    <property type="match status" value="1"/>
</dbReference>
<feature type="chain" id="PRO_5046135459" evidence="6">
    <location>
        <begin position="28"/>
        <end position="363"/>
    </location>
</feature>
<dbReference type="PANTHER" id="PTHR30332">
    <property type="entry name" value="PROBABLE GENERAL SECRETION PATHWAY PROTEIN D"/>
    <property type="match status" value="1"/>
</dbReference>
<evidence type="ECO:0000313" key="10">
    <source>
        <dbReference type="Proteomes" id="UP000216052"/>
    </source>
</evidence>
<reference evidence="9" key="1">
    <citation type="submission" date="2024-05" db="EMBL/GenBank/DDBJ databases">
        <title>Isolation and characterization of Sporomusa carbonis sp. nov., a carboxydotrophic hydrogenogen in the genus of Sporomusa isolated from a charcoal burning pile.</title>
        <authorList>
            <person name="Boeer T."/>
            <person name="Rosenbaum F."/>
            <person name="Eysell L."/>
            <person name="Mueller V."/>
            <person name="Daniel R."/>
            <person name="Poehlein A."/>
        </authorList>
    </citation>
    <scope>NUCLEOTIDE SEQUENCE [LARGE SCALE GENOMIC DNA]</scope>
    <source>
        <strain evidence="9">DSM 3132</strain>
    </source>
</reference>
<dbReference type="InterPro" id="IPR038591">
    <property type="entry name" value="NolW-like_sf"/>
</dbReference>
<evidence type="ECO:0000259" key="8">
    <source>
        <dbReference type="Pfam" id="PF03958"/>
    </source>
</evidence>
<dbReference type="EMBL" id="CP155571">
    <property type="protein sequence ID" value="XFO73718.1"/>
    <property type="molecule type" value="Genomic_DNA"/>
</dbReference>
<dbReference type="PRINTS" id="PR00811">
    <property type="entry name" value="BCTERIALGSPD"/>
</dbReference>
<dbReference type="InterPro" id="IPR005644">
    <property type="entry name" value="NolW-like"/>
</dbReference>
<keyword evidence="5" id="KW-0813">Transport</keyword>
<dbReference type="InterPro" id="IPR004846">
    <property type="entry name" value="T2SS/T3SS_dom"/>
</dbReference>
<protein>
    <submittedName>
        <fullName evidence="9">Type 3 secretion system secretin</fullName>
    </submittedName>
</protein>
<comment type="subcellular location">
    <subcellularLocation>
        <location evidence="5">Cell outer membrane</location>
    </subcellularLocation>
    <subcellularLocation>
        <location evidence="1">Membrane</location>
    </subcellularLocation>
</comment>
<evidence type="ECO:0000256" key="6">
    <source>
        <dbReference type="SAM" id="SignalP"/>
    </source>
</evidence>
<evidence type="ECO:0000256" key="4">
    <source>
        <dbReference type="RuleBase" id="RU004003"/>
    </source>
</evidence>
<dbReference type="Proteomes" id="UP000216052">
    <property type="component" value="Chromosome"/>
</dbReference>
<evidence type="ECO:0000256" key="5">
    <source>
        <dbReference type="RuleBase" id="RU004004"/>
    </source>
</evidence>
<feature type="domain" description="NolW-like" evidence="8">
    <location>
        <begin position="76"/>
        <end position="133"/>
    </location>
</feature>
<comment type="similarity">
    <text evidence="4">Belongs to the bacterial secretin family.</text>
</comment>
<dbReference type="InterPro" id="IPR050810">
    <property type="entry name" value="Bact_Secretion_Sys_Channel"/>
</dbReference>
<feature type="domain" description="Type II/III secretion system secretin-like" evidence="7">
    <location>
        <begin position="198"/>
        <end position="356"/>
    </location>
</feature>
<name>A0ABZ3J5V1_SPOA4</name>
<gene>
    <name evidence="9" type="primary">sctC_2</name>
    <name evidence="9" type="ORF">SPACI_038250</name>
</gene>
<proteinExistence type="inferred from homology"/>
<evidence type="ECO:0000256" key="1">
    <source>
        <dbReference type="ARBA" id="ARBA00004370"/>
    </source>
</evidence>
<feature type="signal peptide" evidence="6">
    <location>
        <begin position="1"/>
        <end position="27"/>
    </location>
</feature>
<dbReference type="RefSeq" id="WP_176772821.1">
    <property type="nucleotide sequence ID" value="NZ_CP155571.1"/>
</dbReference>
<evidence type="ECO:0000256" key="2">
    <source>
        <dbReference type="ARBA" id="ARBA00022729"/>
    </source>
</evidence>
<keyword evidence="2 6" id="KW-0732">Signal</keyword>
<evidence type="ECO:0000256" key="3">
    <source>
        <dbReference type="ARBA" id="ARBA00023136"/>
    </source>
</evidence>
<dbReference type="InterPro" id="IPR001775">
    <property type="entry name" value="GspD/PilQ"/>
</dbReference>
<dbReference type="PANTHER" id="PTHR30332:SF17">
    <property type="entry name" value="TYPE IV PILIATION SYSTEM PROTEIN DR_0774-RELATED"/>
    <property type="match status" value="1"/>
</dbReference>
<keyword evidence="10" id="KW-1185">Reference proteome</keyword>
<evidence type="ECO:0000313" key="9">
    <source>
        <dbReference type="EMBL" id="XFO73718.1"/>
    </source>
</evidence>
<accession>A0ABZ3J5V1</accession>
<dbReference type="Pfam" id="PF03958">
    <property type="entry name" value="Secretin_N"/>
    <property type="match status" value="1"/>
</dbReference>
<keyword evidence="3" id="KW-0472">Membrane</keyword>
<evidence type="ECO:0000259" key="7">
    <source>
        <dbReference type="Pfam" id="PF00263"/>
    </source>
</evidence>